<dbReference type="RefSeq" id="WP_184730862.1">
    <property type="nucleotide sequence ID" value="NZ_JACHIW010000002.1"/>
</dbReference>
<evidence type="ECO:0000313" key="2">
    <source>
        <dbReference type="Proteomes" id="UP000584374"/>
    </source>
</evidence>
<comment type="caution">
    <text evidence="1">The sequence shown here is derived from an EMBL/GenBank/DDBJ whole genome shotgun (WGS) entry which is preliminary data.</text>
</comment>
<keyword evidence="2" id="KW-1185">Reference proteome</keyword>
<dbReference type="Proteomes" id="UP000584374">
    <property type="component" value="Unassembled WGS sequence"/>
</dbReference>
<name>A0A840QFJ3_9PSEU</name>
<dbReference type="AlphaFoldDB" id="A0A840QFJ3"/>
<dbReference type="EMBL" id="JACHIW010000002">
    <property type="protein sequence ID" value="MBB5158841.1"/>
    <property type="molecule type" value="Genomic_DNA"/>
</dbReference>
<protein>
    <recommendedName>
        <fullName evidence="3">PE domain-containing protein</fullName>
    </recommendedName>
</protein>
<evidence type="ECO:0000313" key="1">
    <source>
        <dbReference type="EMBL" id="MBB5158841.1"/>
    </source>
</evidence>
<evidence type="ECO:0008006" key="3">
    <source>
        <dbReference type="Google" id="ProtNLM"/>
    </source>
</evidence>
<organism evidence="1 2">
    <name type="scientific">Saccharopolyspora phatthalungensis</name>
    <dbReference type="NCBI Taxonomy" id="664693"/>
    <lineage>
        <taxon>Bacteria</taxon>
        <taxon>Bacillati</taxon>
        <taxon>Actinomycetota</taxon>
        <taxon>Actinomycetes</taxon>
        <taxon>Pseudonocardiales</taxon>
        <taxon>Pseudonocardiaceae</taxon>
        <taxon>Saccharopolyspora</taxon>
    </lineage>
</organism>
<accession>A0A840QFJ3</accession>
<reference evidence="1 2" key="1">
    <citation type="submission" date="2020-08" db="EMBL/GenBank/DDBJ databases">
        <title>Sequencing the genomes of 1000 actinobacteria strains.</title>
        <authorList>
            <person name="Klenk H.-P."/>
        </authorList>
    </citation>
    <scope>NUCLEOTIDE SEQUENCE [LARGE SCALE GENOMIC DNA]</scope>
    <source>
        <strain evidence="1 2">DSM 45584</strain>
    </source>
</reference>
<sequence>MTDYKVVTSKLREEAKRWQTKADDTEPILQAVKNAYLSPPAFFVGDLTTLIPGGVNATLEAEQYEEFRAFMERMLQGAITEFNQIDRALWKIADEYDRTDSINEIDIDKAYHV</sequence>
<proteinExistence type="predicted"/>
<gene>
    <name evidence="1" type="ORF">BJ970_006440</name>
</gene>